<feature type="region of interest" description="Disordered" evidence="1">
    <location>
        <begin position="154"/>
        <end position="181"/>
    </location>
</feature>
<feature type="chain" id="PRO_5039149578" description="EfeO-type cupredoxin-like domain-containing protein" evidence="2">
    <location>
        <begin position="21"/>
        <end position="266"/>
    </location>
</feature>
<evidence type="ECO:0000256" key="2">
    <source>
        <dbReference type="SAM" id="SignalP"/>
    </source>
</evidence>
<evidence type="ECO:0000313" key="3">
    <source>
        <dbReference type="EMBL" id="AXQ57985.1"/>
    </source>
</evidence>
<dbReference type="InterPro" id="IPR008972">
    <property type="entry name" value="Cupredoxin"/>
</dbReference>
<dbReference type="GeneID" id="300117885"/>
<protein>
    <recommendedName>
        <fullName evidence="5">EfeO-type cupredoxin-like domain-containing protein</fullName>
    </recommendedName>
</protein>
<proteinExistence type="predicted"/>
<dbReference type="RefSeq" id="WP_101281295.1">
    <property type="nucleotide sequence ID" value="NZ_CP031742.1"/>
</dbReference>
<dbReference type="PROSITE" id="PS51257">
    <property type="entry name" value="PROKAR_LIPOPROTEIN"/>
    <property type="match status" value="1"/>
</dbReference>
<feature type="region of interest" description="Disordered" evidence="1">
    <location>
        <begin position="56"/>
        <end position="77"/>
    </location>
</feature>
<reference evidence="3 4" key="1">
    <citation type="submission" date="2018-08" db="EMBL/GenBank/DDBJ databases">
        <authorList>
            <person name="Ferrada E.E."/>
            <person name="Latorre B.A."/>
        </authorList>
    </citation>
    <scope>NUCLEOTIDE SEQUENCE [LARGE SCALE GENOMIC DNA]</scope>
    <source>
        <strain evidence="3 4">VK-A60T</strain>
    </source>
</reference>
<feature type="signal peptide" evidence="2">
    <location>
        <begin position="1"/>
        <end position="20"/>
    </location>
</feature>
<dbReference type="AlphaFoldDB" id="A0A385DHR7"/>
<evidence type="ECO:0000256" key="1">
    <source>
        <dbReference type="SAM" id="MobiDB-lite"/>
    </source>
</evidence>
<keyword evidence="2" id="KW-0732">Signal</keyword>
<feature type="compositionally biased region" description="Basic and acidic residues" evidence="1">
    <location>
        <begin position="165"/>
        <end position="175"/>
    </location>
</feature>
<name>A0A385DHR7_9ACTN</name>
<sequence length="266" mass="28537">MNRARAARRTAALAAVLLLAAGCGGRPTTHHKPGTSHEEATAGAGRLLTEKDAAGHRHRELPPGQEPSVRLTARPDSEDGWNLHLTLGRFRLTPDSTGSGAVPGRGHARLLVDGKETARLYGTWHHLPATALPGPGPHRLTVRLHADDHTVWVRDGRPVQSSHTLGEETGGKSGEKSGPPARTVELTVADGRVTPPVGRTEVKKGDRVTLKVRSDRDDTLHVHGYDEAKKLTAGETATLTFTADRTGLFEVETHGTHLVLTQLLVR</sequence>
<evidence type="ECO:0008006" key="5">
    <source>
        <dbReference type="Google" id="ProtNLM"/>
    </source>
</evidence>
<gene>
    <name evidence="3" type="ORF">D0C37_27560</name>
</gene>
<evidence type="ECO:0000313" key="4">
    <source>
        <dbReference type="Proteomes" id="UP000259636"/>
    </source>
</evidence>
<dbReference type="Gene3D" id="2.60.40.420">
    <property type="entry name" value="Cupredoxins - blue copper proteins"/>
    <property type="match status" value="1"/>
</dbReference>
<accession>A0A385DHR7</accession>
<dbReference type="EMBL" id="CP031742">
    <property type="protein sequence ID" value="AXQ57985.1"/>
    <property type="molecule type" value="Genomic_DNA"/>
</dbReference>
<organism evidence="3 4">
    <name type="scientific">Streptomyces koyangensis</name>
    <dbReference type="NCBI Taxonomy" id="188770"/>
    <lineage>
        <taxon>Bacteria</taxon>
        <taxon>Bacillati</taxon>
        <taxon>Actinomycetota</taxon>
        <taxon>Actinomycetes</taxon>
        <taxon>Kitasatosporales</taxon>
        <taxon>Streptomycetaceae</taxon>
        <taxon>Streptomyces</taxon>
        <taxon>Streptomyces aurantiacus group</taxon>
    </lineage>
</organism>
<dbReference type="SUPFAM" id="SSF49503">
    <property type="entry name" value="Cupredoxins"/>
    <property type="match status" value="1"/>
</dbReference>
<dbReference type="Proteomes" id="UP000259636">
    <property type="component" value="Chromosome"/>
</dbReference>
<dbReference type="KEGG" id="sky:D0C37_27560"/>